<reference evidence="9 10" key="2">
    <citation type="submission" date="2018-08" db="EMBL/GenBank/DDBJ databases">
        <title>A genome reference for cultivated species of the human gut microbiota.</title>
        <authorList>
            <person name="Zou Y."/>
            <person name="Xue W."/>
            <person name="Luo G."/>
        </authorList>
    </citation>
    <scope>NUCLEOTIDE SEQUENCE [LARGE SCALE GENOMIC DNA]</scope>
    <source>
        <strain evidence="7 10">AF31-21AC</strain>
        <strain evidence="6 11">AM22-21LB</strain>
        <strain evidence="5 9">AM37-1AC</strain>
        <strain evidence="4 12">AM43-11</strain>
    </source>
</reference>
<dbReference type="EMBL" id="QRID01000002">
    <property type="protein sequence ID" value="RHG30346.1"/>
    <property type="molecule type" value="Genomic_DNA"/>
</dbReference>
<reference evidence="3 14" key="4">
    <citation type="submission" date="2019-10" db="EMBL/GenBank/DDBJ databases">
        <title>Roseburia spp. ameliorate alcoholic fatty liver via restoration of gut barrier function.</title>
        <authorList>
            <person name="Seo B."/>
            <person name="Ko G."/>
        </authorList>
    </citation>
    <scope>NUCLEOTIDE SEQUENCE [LARGE SCALE GENOMIC DNA]</scope>
    <source>
        <strain evidence="3 14">SNUG30017</strain>
    </source>
</reference>
<evidence type="ECO:0000313" key="4">
    <source>
        <dbReference type="EMBL" id="RHA69643.1"/>
    </source>
</evidence>
<dbReference type="Proteomes" id="UP000479531">
    <property type="component" value="Unassembled WGS sequence"/>
</dbReference>
<dbReference type="Proteomes" id="UP000283513">
    <property type="component" value="Unassembled WGS sequence"/>
</dbReference>
<evidence type="ECO:0008006" key="15">
    <source>
        <dbReference type="Google" id="ProtNLM"/>
    </source>
</evidence>
<sequence length="269" mass="31125">MLKGVFPATKKDGTIYYRTSINYSGKHISLGSFASEEMAHLAYKEASQTLSDAVITIDNVYSHKNILPHEKIIILLNFRDNGLYFKNPIYLRKGYFSYFLSEHEELKFDIDDLFYYSSHKIQKRQGHLFVSDYGMQYSILSRYGIRPYAVAGRDYQFVNGDSYDYRYANILVINRFHGVLRHIVKGITKYRTMIHINGNYLVGTYSSEEKAAVAYNKAVDLAKAAGIKKDFPENYVDTLPPKEYAEVYTKVKLSERYLSYLEEFSNSPA</sequence>
<name>A0A173RA72_9FIRM</name>
<evidence type="ECO:0000313" key="14">
    <source>
        <dbReference type="Proteomes" id="UP000479531"/>
    </source>
</evidence>
<dbReference type="Proteomes" id="UP000095350">
    <property type="component" value="Unassembled WGS sequence"/>
</dbReference>
<evidence type="ECO:0000313" key="12">
    <source>
        <dbReference type="Proteomes" id="UP000284465"/>
    </source>
</evidence>
<evidence type="ECO:0000313" key="6">
    <source>
        <dbReference type="EMBL" id="RHG30346.1"/>
    </source>
</evidence>
<dbReference type="EMBL" id="QRQN01000001">
    <property type="protein sequence ID" value="RHN11953.1"/>
    <property type="molecule type" value="Genomic_DNA"/>
</dbReference>
<dbReference type="Proteomes" id="UP000478483">
    <property type="component" value="Unassembled WGS sequence"/>
</dbReference>
<dbReference type="OrthoDB" id="1765300at2"/>
<evidence type="ECO:0000313" key="13">
    <source>
        <dbReference type="Proteomes" id="UP000478483"/>
    </source>
</evidence>
<dbReference type="STRING" id="166486.ERS852572_00274"/>
<dbReference type="EMBL" id="WGGT01000006">
    <property type="protein sequence ID" value="MVQ45490.1"/>
    <property type="molecule type" value="Genomic_DNA"/>
</dbReference>
<dbReference type="GeneID" id="61433351"/>
<evidence type="ECO:0000313" key="7">
    <source>
        <dbReference type="EMBL" id="RHN11953.1"/>
    </source>
</evidence>
<dbReference type="RefSeq" id="WP_006858030.1">
    <property type="nucleotide sequence ID" value="NZ_CABIYH010000002.1"/>
</dbReference>
<dbReference type="EMBL" id="QSHO01000001">
    <property type="protein sequence ID" value="RHC20869.1"/>
    <property type="molecule type" value="Genomic_DNA"/>
</dbReference>
<evidence type="ECO:0000313" key="9">
    <source>
        <dbReference type="Proteomes" id="UP000283513"/>
    </source>
</evidence>
<protein>
    <recommendedName>
        <fullName evidence="15">AP2/ERF domain-containing protein</fullName>
    </recommendedName>
</protein>
<gene>
    <name evidence="6" type="ORF">DW264_02490</name>
    <name evidence="5" type="ORF">DW856_01265</name>
    <name evidence="4" type="ORF">DW927_02185</name>
    <name evidence="7" type="ORF">DWZ31_00420</name>
    <name evidence="1" type="ORF">ERS852572_00274</name>
    <name evidence="3" type="ORF">GCK47_07195</name>
    <name evidence="2" type="ORF">GMD50_04030</name>
</gene>
<dbReference type="EMBL" id="WNAJ01000003">
    <property type="protein sequence ID" value="MTR84240.1"/>
    <property type="molecule type" value="Genomic_DNA"/>
</dbReference>
<evidence type="ECO:0000313" key="2">
    <source>
        <dbReference type="EMBL" id="MTR84240.1"/>
    </source>
</evidence>
<evidence type="ECO:0000313" key="1">
    <source>
        <dbReference type="EMBL" id="CUM74884.1"/>
    </source>
</evidence>
<reference evidence="1 8" key="1">
    <citation type="submission" date="2015-09" db="EMBL/GenBank/DDBJ databases">
        <authorList>
            <consortium name="Pathogen Informatics"/>
        </authorList>
    </citation>
    <scope>NUCLEOTIDE SEQUENCE [LARGE SCALE GENOMIC DNA]</scope>
    <source>
        <strain evidence="1 8">2789STDY5834960</strain>
    </source>
</reference>
<evidence type="ECO:0000313" key="10">
    <source>
        <dbReference type="Proteomes" id="UP000283586"/>
    </source>
</evidence>
<dbReference type="Proteomes" id="UP000283586">
    <property type="component" value="Unassembled WGS sequence"/>
</dbReference>
<dbReference type="PaxDb" id="166486-ERS852572_00274"/>
<reference evidence="2 13" key="3">
    <citation type="journal article" date="2019" name="Nat. Med.">
        <title>A library of human gut bacterial isolates paired with longitudinal multiomics data enables mechanistic microbiome research.</title>
        <authorList>
            <person name="Poyet M."/>
            <person name="Groussin M."/>
            <person name="Gibbons S.M."/>
            <person name="Avila-Pacheco J."/>
            <person name="Jiang X."/>
            <person name="Kearney S.M."/>
            <person name="Perrotta A.R."/>
            <person name="Berdy B."/>
            <person name="Zhao S."/>
            <person name="Lieberman T.D."/>
            <person name="Swanson P.K."/>
            <person name="Smith M."/>
            <person name="Roesemann S."/>
            <person name="Alexander J.E."/>
            <person name="Rich S.A."/>
            <person name="Livny J."/>
            <person name="Vlamakis H."/>
            <person name="Clish C."/>
            <person name="Bullock K."/>
            <person name="Deik A."/>
            <person name="Scott J."/>
            <person name="Pierce K.A."/>
            <person name="Xavier R.J."/>
            <person name="Alm E.J."/>
        </authorList>
    </citation>
    <scope>NUCLEOTIDE SEQUENCE [LARGE SCALE GENOMIC DNA]</scope>
    <source>
        <strain evidence="2 13">BIOML-A1</strain>
    </source>
</reference>
<evidence type="ECO:0000313" key="5">
    <source>
        <dbReference type="EMBL" id="RHC20869.1"/>
    </source>
</evidence>
<proteinExistence type="predicted"/>
<dbReference type="EMBL" id="CYXZ01000002">
    <property type="protein sequence ID" value="CUM74884.1"/>
    <property type="molecule type" value="Genomic_DNA"/>
</dbReference>
<dbReference type="EMBL" id="QSFP01000002">
    <property type="protein sequence ID" value="RHA69643.1"/>
    <property type="molecule type" value="Genomic_DNA"/>
</dbReference>
<dbReference type="Proteomes" id="UP000284465">
    <property type="component" value="Unassembled WGS sequence"/>
</dbReference>
<evidence type="ECO:0000313" key="8">
    <source>
        <dbReference type="Proteomes" id="UP000095350"/>
    </source>
</evidence>
<evidence type="ECO:0000313" key="11">
    <source>
        <dbReference type="Proteomes" id="UP000284051"/>
    </source>
</evidence>
<evidence type="ECO:0000313" key="3">
    <source>
        <dbReference type="EMBL" id="MVQ45490.1"/>
    </source>
</evidence>
<organism evidence="1 8">
    <name type="scientific">Roseburia intestinalis</name>
    <dbReference type="NCBI Taxonomy" id="166486"/>
    <lineage>
        <taxon>Bacteria</taxon>
        <taxon>Bacillati</taxon>
        <taxon>Bacillota</taxon>
        <taxon>Clostridia</taxon>
        <taxon>Lachnospirales</taxon>
        <taxon>Lachnospiraceae</taxon>
        <taxon>Roseburia</taxon>
    </lineage>
</organism>
<dbReference type="AlphaFoldDB" id="A0A173RA72"/>
<accession>A0A173RA72</accession>
<dbReference type="Proteomes" id="UP000284051">
    <property type="component" value="Unassembled WGS sequence"/>
</dbReference>